<dbReference type="EMBL" id="CP030918">
    <property type="protein sequence ID" value="AXC48902.1"/>
    <property type="molecule type" value="Genomic_DNA"/>
</dbReference>
<dbReference type="InterPro" id="IPR036063">
    <property type="entry name" value="Smr_dom_sf"/>
</dbReference>
<dbReference type="Pfam" id="PF01713">
    <property type="entry name" value="Smr"/>
    <property type="match status" value="1"/>
</dbReference>
<evidence type="ECO:0000259" key="1">
    <source>
        <dbReference type="PROSITE" id="PS50828"/>
    </source>
</evidence>
<dbReference type="Proteomes" id="UP000252023">
    <property type="component" value="Chromosome"/>
</dbReference>
<dbReference type="SUPFAM" id="SSF160443">
    <property type="entry name" value="SMR domain-like"/>
    <property type="match status" value="1"/>
</dbReference>
<proteinExistence type="predicted"/>
<dbReference type="PROSITE" id="PS50828">
    <property type="entry name" value="SMR"/>
    <property type="match status" value="1"/>
</dbReference>
<organism evidence="2 3">
    <name type="scientific">Paracoccus suum</name>
    <dbReference type="NCBI Taxonomy" id="2259340"/>
    <lineage>
        <taxon>Bacteria</taxon>
        <taxon>Pseudomonadati</taxon>
        <taxon>Pseudomonadota</taxon>
        <taxon>Alphaproteobacteria</taxon>
        <taxon>Rhodobacterales</taxon>
        <taxon>Paracoccaceae</taxon>
        <taxon>Paracoccus</taxon>
    </lineage>
</organism>
<dbReference type="RefSeq" id="WP_114075221.1">
    <property type="nucleotide sequence ID" value="NZ_CP030918.1"/>
</dbReference>
<feature type="domain" description="Smr" evidence="1">
    <location>
        <begin position="120"/>
        <end position="210"/>
    </location>
</feature>
<accession>A0A344PHP7</accession>
<dbReference type="Gene3D" id="3.30.1370.110">
    <property type="match status" value="1"/>
</dbReference>
<dbReference type="KEGG" id="pars:DRW48_03600"/>
<evidence type="ECO:0000313" key="3">
    <source>
        <dbReference type="Proteomes" id="UP000252023"/>
    </source>
</evidence>
<dbReference type="AlphaFoldDB" id="A0A344PHP7"/>
<reference evidence="3" key="1">
    <citation type="submission" date="2018-07" db="EMBL/GenBank/DDBJ databases">
        <title>Genome sequencing of Paracoccus sp. SC2-6.</title>
        <authorList>
            <person name="Heo J."/>
            <person name="Kim S.-J."/>
            <person name="Kwon S.-W."/>
        </authorList>
    </citation>
    <scope>NUCLEOTIDE SEQUENCE [LARGE SCALE GENOMIC DNA]</scope>
    <source>
        <strain evidence="3">SC2-6</strain>
    </source>
</reference>
<dbReference type="OrthoDB" id="7165597at2"/>
<dbReference type="InterPro" id="IPR002625">
    <property type="entry name" value="Smr_dom"/>
</dbReference>
<sequence length="211" mass="22780">MSRRRGGVSDEDRRLWSQVAASAAPLPGQVRRNYAPLTASELKPTAVLPAQGQAKPALPIPDAPRFSMQPFRIGQAVKPPRATASLAPTPAEALASVPVAMDHRTHRRMSRGKLAPEARIDLHGMTLAIAQPVLERFVLAQHSAGRRLVLVITGKGKAGGVDAPLPVRPGALRHHVPMWLGRAPLGRVVQQVTPAHFRHGGEGAYYVYLRK</sequence>
<keyword evidence="3" id="KW-1185">Reference proteome</keyword>
<gene>
    <name evidence="2" type="ORF">DRW48_03600</name>
</gene>
<evidence type="ECO:0000313" key="2">
    <source>
        <dbReference type="EMBL" id="AXC48902.1"/>
    </source>
</evidence>
<dbReference type="PANTHER" id="PTHR35562">
    <property type="entry name" value="DNA ENDONUCLEASE SMRA-RELATED"/>
    <property type="match status" value="1"/>
</dbReference>
<dbReference type="PANTHER" id="PTHR35562:SF2">
    <property type="entry name" value="DNA ENDONUCLEASE SMRA-RELATED"/>
    <property type="match status" value="1"/>
</dbReference>
<name>A0A344PHP7_9RHOB</name>
<protein>
    <submittedName>
        <fullName evidence="2">DNA mismatch repair protein MutS</fullName>
    </submittedName>
</protein>